<dbReference type="PANTHER" id="PTHR43495">
    <property type="entry name" value="GABA PERMEASE"/>
    <property type="match status" value="1"/>
</dbReference>
<gene>
    <name evidence="10" type="ORF">AB8O55_27325</name>
</gene>
<keyword evidence="2" id="KW-0813">Transport</keyword>
<evidence type="ECO:0000259" key="9">
    <source>
        <dbReference type="Pfam" id="PF00324"/>
    </source>
</evidence>
<feature type="transmembrane region" description="Helical" evidence="8">
    <location>
        <begin position="336"/>
        <end position="354"/>
    </location>
</feature>
<feature type="transmembrane region" description="Helical" evidence="8">
    <location>
        <begin position="241"/>
        <end position="263"/>
    </location>
</feature>
<keyword evidence="11" id="KW-1185">Reference proteome</keyword>
<dbReference type="EMBL" id="JBGEHV010000079">
    <property type="protein sequence ID" value="MEY8043137.1"/>
    <property type="molecule type" value="Genomic_DNA"/>
</dbReference>
<evidence type="ECO:0000256" key="1">
    <source>
        <dbReference type="ARBA" id="ARBA00004651"/>
    </source>
</evidence>
<keyword evidence="4 8" id="KW-0812">Transmembrane</keyword>
<evidence type="ECO:0000256" key="4">
    <source>
        <dbReference type="ARBA" id="ARBA00022692"/>
    </source>
</evidence>
<proteinExistence type="predicted"/>
<dbReference type="PIRSF" id="PIRSF006060">
    <property type="entry name" value="AA_transporter"/>
    <property type="match status" value="1"/>
</dbReference>
<organism evidence="10 11">
    <name type="scientific">Saccharopolyspora cebuensis</name>
    <dbReference type="NCBI Taxonomy" id="418759"/>
    <lineage>
        <taxon>Bacteria</taxon>
        <taxon>Bacillati</taxon>
        <taxon>Actinomycetota</taxon>
        <taxon>Actinomycetes</taxon>
        <taxon>Pseudonocardiales</taxon>
        <taxon>Pseudonocardiaceae</taxon>
        <taxon>Saccharopolyspora</taxon>
    </lineage>
</organism>
<feature type="transmembrane region" description="Helical" evidence="8">
    <location>
        <begin position="405"/>
        <end position="423"/>
    </location>
</feature>
<evidence type="ECO:0000256" key="6">
    <source>
        <dbReference type="ARBA" id="ARBA00022989"/>
    </source>
</evidence>
<feature type="transmembrane region" description="Helical" evidence="8">
    <location>
        <begin position="198"/>
        <end position="220"/>
    </location>
</feature>
<protein>
    <submittedName>
        <fullName evidence="10">Amino acid permease</fullName>
    </submittedName>
</protein>
<dbReference type="RefSeq" id="WP_345368241.1">
    <property type="nucleotide sequence ID" value="NZ_BAABII010000027.1"/>
</dbReference>
<name>A0ABV4CSF0_9PSEU</name>
<evidence type="ECO:0000256" key="2">
    <source>
        <dbReference type="ARBA" id="ARBA00022448"/>
    </source>
</evidence>
<evidence type="ECO:0000256" key="5">
    <source>
        <dbReference type="ARBA" id="ARBA00022970"/>
    </source>
</evidence>
<sequence length="466" mass="50023">MSTPATEEYRRDLSNRHINMIALGGAIGVGLFLGSGKALHQVGPGLILIYAIAGGMIFLVMRALGELLMYRPVSGSFAEYAGEFVGPWARFATGWGYWMVWIVTGMAEITAVGEYFQFWFPGLPQWIPALGALVVLSGVNLIAVKLFGEFEFWFALIKVLAIIGLIVLAAAILVFGFSDLGDTASLSNIWSHGGFFPNGPVAALVSFQIVMFAFVGVEMVGQTASESANPRQVLPRAINAVMWRILIFYVGALAALTALVPWFRFPADGSPFVHAFALIGIPAAAGVVNFVVTTAALSSCNSGIYSTGRMLRTLSQDGQAPRALGRLSPRAVPSRAIAVTFCAMLVGVVLNYLVPEQAFVYITSASTIGAIFTWGMILLAHLGYHRKVRAGLLPAGRFRMPFAPYSNYLVLAFLAMVLVLLGFDAETRVALYIAPLLAAAVIIGYRFSRRGRSPDEPAGEGEHASP</sequence>
<evidence type="ECO:0000256" key="3">
    <source>
        <dbReference type="ARBA" id="ARBA00022475"/>
    </source>
</evidence>
<feature type="transmembrane region" description="Helical" evidence="8">
    <location>
        <begin position="20"/>
        <end position="39"/>
    </location>
</feature>
<feature type="transmembrane region" description="Helical" evidence="8">
    <location>
        <begin position="360"/>
        <end position="384"/>
    </location>
</feature>
<dbReference type="InterPro" id="IPR004841">
    <property type="entry name" value="AA-permease/SLC12A_dom"/>
</dbReference>
<dbReference type="Proteomes" id="UP001564626">
    <property type="component" value="Unassembled WGS sequence"/>
</dbReference>
<feature type="transmembrane region" description="Helical" evidence="8">
    <location>
        <begin position="159"/>
        <end position="178"/>
    </location>
</feature>
<feature type="transmembrane region" description="Helical" evidence="8">
    <location>
        <begin position="275"/>
        <end position="300"/>
    </location>
</feature>
<keyword evidence="3" id="KW-1003">Cell membrane</keyword>
<evidence type="ECO:0000256" key="8">
    <source>
        <dbReference type="SAM" id="Phobius"/>
    </source>
</evidence>
<feature type="domain" description="Amino acid permease/ SLC12A" evidence="9">
    <location>
        <begin position="17"/>
        <end position="454"/>
    </location>
</feature>
<dbReference type="PANTHER" id="PTHR43495:SF2">
    <property type="entry name" value="D-SERINE_D-ALANINE_GLYCINE TRANSPORTER"/>
    <property type="match status" value="1"/>
</dbReference>
<keyword evidence="5" id="KW-0029">Amino-acid transport</keyword>
<comment type="subcellular location">
    <subcellularLocation>
        <location evidence="1">Cell membrane</location>
        <topology evidence="1">Multi-pass membrane protein</topology>
    </subcellularLocation>
</comment>
<feature type="transmembrane region" description="Helical" evidence="8">
    <location>
        <begin position="45"/>
        <end position="64"/>
    </location>
</feature>
<keyword evidence="7 8" id="KW-0472">Membrane</keyword>
<evidence type="ECO:0000313" key="11">
    <source>
        <dbReference type="Proteomes" id="UP001564626"/>
    </source>
</evidence>
<comment type="caution">
    <text evidence="10">The sequence shown here is derived from an EMBL/GenBank/DDBJ whole genome shotgun (WGS) entry which is preliminary data.</text>
</comment>
<reference evidence="10 11" key="1">
    <citation type="submission" date="2024-08" db="EMBL/GenBank/DDBJ databases">
        <title>Genome mining of Saccharopolyspora cebuensis PGLac3 from Nigerian medicinal plant.</title>
        <authorList>
            <person name="Ezeobiora C.E."/>
            <person name="Igbokwe N.H."/>
            <person name="Amin D.H."/>
            <person name="Mendie U.E."/>
        </authorList>
    </citation>
    <scope>NUCLEOTIDE SEQUENCE [LARGE SCALE GENOMIC DNA]</scope>
    <source>
        <strain evidence="10 11">PGLac3</strain>
    </source>
</reference>
<feature type="transmembrane region" description="Helical" evidence="8">
    <location>
        <begin position="98"/>
        <end position="120"/>
    </location>
</feature>
<accession>A0ABV4CSF0</accession>
<evidence type="ECO:0000256" key="7">
    <source>
        <dbReference type="ARBA" id="ARBA00023136"/>
    </source>
</evidence>
<feature type="transmembrane region" description="Helical" evidence="8">
    <location>
        <begin position="126"/>
        <end position="147"/>
    </location>
</feature>
<keyword evidence="6 8" id="KW-1133">Transmembrane helix</keyword>
<evidence type="ECO:0000313" key="10">
    <source>
        <dbReference type="EMBL" id="MEY8043137.1"/>
    </source>
</evidence>
<dbReference type="Pfam" id="PF00324">
    <property type="entry name" value="AA_permease"/>
    <property type="match status" value="1"/>
</dbReference>
<dbReference type="Gene3D" id="1.20.1740.10">
    <property type="entry name" value="Amino acid/polyamine transporter I"/>
    <property type="match status" value="1"/>
</dbReference>
<feature type="transmembrane region" description="Helical" evidence="8">
    <location>
        <begin position="429"/>
        <end position="447"/>
    </location>
</feature>